<dbReference type="GO" id="GO:0005525">
    <property type="term" value="F:GTP binding"/>
    <property type="evidence" value="ECO:0007669"/>
    <property type="project" value="InterPro"/>
</dbReference>
<dbReference type="AlphaFoldDB" id="A0A0C3DTV9"/>
<evidence type="ECO:0000313" key="2">
    <source>
        <dbReference type="EMBL" id="KIM59594.1"/>
    </source>
</evidence>
<evidence type="ECO:0000313" key="3">
    <source>
        <dbReference type="Proteomes" id="UP000053989"/>
    </source>
</evidence>
<organism evidence="2 3">
    <name type="scientific">Scleroderma citrinum Foug A</name>
    <dbReference type="NCBI Taxonomy" id="1036808"/>
    <lineage>
        <taxon>Eukaryota</taxon>
        <taxon>Fungi</taxon>
        <taxon>Dikarya</taxon>
        <taxon>Basidiomycota</taxon>
        <taxon>Agaricomycotina</taxon>
        <taxon>Agaricomycetes</taxon>
        <taxon>Agaricomycetidae</taxon>
        <taxon>Boletales</taxon>
        <taxon>Sclerodermatineae</taxon>
        <taxon>Sclerodermataceae</taxon>
        <taxon>Scleroderma</taxon>
    </lineage>
</organism>
<keyword evidence="3" id="KW-1185">Reference proteome</keyword>
<dbReference type="Pfam" id="PF01926">
    <property type="entry name" value="MMR_HSR1"/>
    <property type="match status" value="1"/>
</dbReference>
<gene>
    <name evidence="2" type="ORF">SCLCIDRAFT_16464</name>
</gene>
<dbReference type="HOGENOM" id="CLU_018003_3_0_1"/>
<dbReference type="Gene3D" id="3.40.50.300">
    <property type="entry name" value="P-loop containing nucleotide triphosphate hydrolases"/>
    <property type="match status" value="1"/>
</dbReference>
<sequence length="218" mass="24761">MALGHLWKRLIGSKETTEILPTDIVVFIVGPSGSGKSSFLRELVRNQNVQVNKGQKPCTKRVNAERCRFKEIANDIVVVDTPSFHTYVDPDGEVVMKNWMSSKYTTRCKAAVLLYMHDIATYEKDPNLAVRKHLDTFLRTFPQGTVIPQTIHVVPILDRGMKKPVPEEKIAHRMAALRKQVDETNASMFHMIFDGTPETAWSIVQELLDREASRTDLL</sequence>
<reference evidence="2 3" key="1">
    <citation type="submission" date="2014-04" db="EMBL/GenBank/DDBJ databases">
        <authorList>
            <consortium name="DOE Joint Genome Institute"/>
            <person name="Kuo A."/>
            <person name="Kohler A."/>
            <person name="Nagy L.G."/>
            <person name="Floudas D."/>
            <person name="Copeland A."/>
            <person name="Barry K.W."/>
            <person name="Cichocki N."/>
            <person name="Veneault-Fourrey C."/>
            <person name="LaButti K."/>
            <person name="Lindquist E.A."/>
            <person name="Lipzen A."/>
            <person name="Lundell T."/>
            <person name="Morin E."/>
            <person name="Murat C."/>
            <person name="Sun H."/>
            <person name="Tunlid A."/>
            <person name="Henrissat B."/>
            <person name="Grigoriev I.V."/>
            <person name="Hibbett D.S."/>
            <person name="Martin F."/>
            <person name="Nordberg H.P."/>
            <person name="Cantor M.N."/>
            <person name="Hua S.X."/>
        </authorList>
    </citation>
    <scope>NUCLEOTIDE SEQUENCE [LARGE SCALE GENOMIC DNA]</scope>
    <source>
        <strain evidence="2 3">Foug A</strain>
    </source>
</reference>
<dbReference type="InParanoid" id="A0A0C3DTV9"/>
<dbReference type="Proteomes" id="UP000053989">
    <property type="component" value="Unassembled WGS sequence"/>
</dbReference>
<evidence type="ECO:0000259" key="1">
    <source>
        <dbReference type="Pfam" id="PF01926"/>
    </source>
</evidence>
<proteinExistence type="predicted"/>
<feature type="domain" description="G" evidence="1">
    <location>
        <begin position="26"/>
        <end position="123"/>
    </location>
</feature>
<dbReference type="InterPro" id="IPR006073">
    <property type="entry name" value="GTP-bd"/>
</dbReference>
<dbReference type="InterPro" id="IPR027417">
    <property type="entry name" value="P-loop_NTPase"/>
</dbReference>
<dbReference type="OrthoDB" id="2656241at2759"/>
<dbReference type="EMBL" id="KN822071">
    <property type="protein sequence ID" value="KIM59594.1"/>
    <property type="molecule type" value="Genomic_DNA"/>
</dbReference>
<accession>A0A0C3DTV9</accession>
<dbReference type="CDD" id="cd00882">
    <property type="entry name" value="Ras_like_GTPase"/>
    <property type="match status" value="1"/>
</dbReference>
<protein>
    <recommendedName>
        <fullName evidence="1">G domain-containing protein</fullName>
    </recommendedName>
</protein>
<dbReference type="SUPFAM" id="SSF52540">
    <property type="entry name" value="P-loop containing nucleoside triphosphate hydrolases"/>
    <property type="match status" value="1"/>
</dbReference>
<reference evidence="3" key="2">
    <citation type="submission" date="2015-01" db="EMBL/GenBank/DDBJ databases">
        <title>Evolutionary Origins and Diversification of the Mycorrhizal Mutualists.</title>
        <authorList>
            <consortium name="DOE Joint Genome Institute"/>
            <consortium name="Mycorrhizal Genomics Consortium"/>
            <person name="Kohler A."/>
            <person name="Kuo A."/>
            <person name="Nagy L.G."/>
            <person name="Floudas D."/>
            <person name="Copeland A."/>
            <person name="Barry K.W."/>
            <person name="Cichocki N."/>
            <person name="Veneault-Fourrey C."/>
            <person name="LaButti K."/>
            <person name="Lindquist E.A."/>
            <person name="Lipzen A."/>
            <person name="Lundell T."/>
            <person name="Morin E."/>
            <person name="Murat C."/>
            <person name="Riley R."/>
            <person name="Ohm R."/>
            <person name="Sun H."/>
            <person name="Tunlid A."/>
            <person name="Henrissat B."/>
            <person name="Grigoriev I.V."/>
            <person name="Hibbett D.S."/>
            <person name="Martin F."/>
        </authorList>
    </citation>
    <scope>NUCLEOTIDE SEQUENCE [LARGE SCALE GENOMIC DNA]</scope>
    <source>
        <strain evidence="3">Foug A</strain>
    </source>
</reference>
<name>A0A0C3DTV9_9AGAM</name>